<comment type="caution">
    <text evidence="2">The sequence shown here is derived from an EMBL/GenBank/DDBJ whole genome shotgun (WGS) entry which is preliminary data.</text>
</comment>
<feature type="signal peptide" evidence="1">
    <location>
        <begin position="1"/>
        <end position="23"/>
    </location>
</feature>
<dbReference type="AlphaFoldDB" id="A0A7Y3VZW3"/>
<keyword evidence="1" id="KW-0732">Signal</keyword>
<dbReference type="Proteomes" id="UP000536509">
    <property type="component" value="Unassembled WGS sequence"/>
</dbReference>
<feature type="chain" id="PRO_5030989980" evidence="1">
    <location>
        <begin position="24"/>
        <end position="126"/>
    </location>
</feature>
<gene>
    <name evidence="2" type="ORF">HKT18_12810</name>
</gene>
<evidence type="ECO:0000313" key="2">
    <source>
        <dbReference type="EMBL" id="NNT73098.1"/>
    </source>
</evidence>
<protein>
    <submittedName>
        <fullName evidence="2">Uncharacterized protein</fullName>
    </submittedName>
</protein>
<name>A0A7Y3VZW3_9FLAO</name>
<proteinExistence type="predicted"/>
<keyword evidence="3" id="KW-1185">Reference proteome</keyword>
<dbReference type="EMBL" id="JABEVX010000010">
    <property type="protein sequence ID" value="NNT73098.1"/>
    <property type="molecule type" value="Genomic_DNA"/>
</dbReference>
<reference evidence="2 3" key="1">
    <citation type="submission" date="2020-05" db="EMBL/GenBank/DDBJ databases">
        <title>Draft genome of Flavobacterium sp. IMCC34852.</title>
        <authorList>
            <person name="Song J."/>
            <person name="Cho J.-C."/>
        </authorList>
    </citation>
    <scope>NUCLEOTIDE SEQUENCE [LARGE SCALE GENOMIC DNA]</scope>
    <source>
        <strain evidence="2 3">IMCC34852</strain>
    </source>
</reference>
<accession>A0A7Y3VZW3</accession>
<organism evidence="2 3">
    <name type="scientific">Flavobacterium rivulicola</name>
    <dbReference type="NCBI Taxonomy" id="2732161"/>
    <lineage>
        <taxon>Bacteria</taxon>
        <taxon>Pseudomonadati</taxon>
        <taxon>Bacteroidota</taxon>
        <taxon>Flavobacteriia</taxon>
        <taxon>Flavobacteriales</taxon>
        <taxon>Flavobacteriaceae</taxon>
        <taxon>Flavobacterium</taxon>
    </lineage>
</organism>
<evidence type="ECO:0000313" key="3">
    <source>
        <dbReference type="Proteomes" id="UP000536509"/>
    </source>
</evidence>
<sequence>MKTLKVMLALVFVLALNSTYAQHTTAKKENLPIDKKTNCYIRYFYFPNIQAYFDNLRMVYYFKENGEWKTASELPKNYGGYSLYNKARVTITDYDDDEPYNLLQVHKKMYPYNSKGRFINQTASSE</sequence>
<dbReference type="RefSeq" id="WP_171223260.1">
    <property type="nucleotide sequence ID" value="NZ_CP121446.1"/>
</dbReference>
<evidence type="ECO:0000256" key="1">
    <source>
        <dbReference type="SAM" id="SignalP"/>
    </source>
</evidence>